<dbReference type="EMBL" id="VSSQ01040136">
    <property type="protein sequence ID" value="MPM93308.1"/>
    <property type="molecule type" value="Genomic_DNA"/>
</dbReference>
<evidence type="ECO:0000259" key="3">
    <source>
        <dbReference type="PROSITE" id="PS50106"/>
    </source>
</evidence>
<gene>
    <name evidence="4" type="ORF">SDC9_140444</name>
</gene>
<dbReference type="SMART" id="SM00228">
    <property type="entry name" value="PDZ"/>
    <property type="match status" value="1"/>
</dbReference>
<dbReference type="InterPro" id="IPR051201">
    <property type="entry name" value="Chloro_Bact_Ser_Proteases"/>
</dbReference>
<dbReference type="PROSITE" id="PS50106">
    <property type="entry name" value="PDZ"/>
    <property type="match status" value="1"/>
</dbReference>
<keyword evidence="1" id="KW-0645">Protease</keyword>
<dbReference type="Gene3D" id="2.30.42.10">
    <property type="match status" value="1"/>
</dbReference>
<reference evidence="4" key="1">
    <citation type="submission" date="2019-08" db="EMBL/GenBank/DDBJ databases">
        <authorList>
            <person name="Kucharzyk K."/>
            <person name="Murdoch R.W."/>
            <person name="Higgins S."/>
            <person name="Loffler F."/>
        </authorList>
    </citation>
    <scope>NUCLEOTIDE SEQUENCE</scope>
</reference>
<proteinExistence type="predicted"/>
<dbReference type="GO" id="GO:0008233">
    <property type="term" value="F:peptidase activity"/>
    <property type="evidence" value="ECO:0007669"/>
    <property type="project" value="UniProtKB-KW"/>
</dbReference>
<dbReference type="GO" id="GO:0006508">
    <property type="term" value="P:proteolysis"/>
    <property type="evidence" value="ECO:0007669"/>
    <property type="project" value="UniProtKB-KW"/>
</dbReference>
<organism evidence="4">
    <name type="scientific">bioreactor metagenome</name>
    <dbReference type="NCBI Taxonomy" id="1076179"/>
    <lineage>
        <taxon>unclassified sequences</taxon>
        <taxon>metagenomes</taxon>
        <taxon>ecological metagenomes</taxon>
    </lineage>
</organism>
<sequence length="142" mass="15120">MGVTTLKMSSWYESIEGLGFAIPTASAKLIVDDLIAYGSVSGRPTIGITVRAVGGEASANIGSGTPAGLRVEAVNRQSDAWKQGLREGDVIVEADGVPVLSIAQLNQAKDAHSVGETLSLRTWRAGEYRELSVLLMERYELE</sequence>
<dbReference type="PANTHER" id="PTHR43343:SF3">
    <property type="entry name" value="PROTEASE DO-LIKE 8, CHLOROPLASTIC"/>
    <property type="match status" value="1"/>
</dbReference>
<dbReference type="InterPro" id="IPR036034">
    <property type="entry name" value="PDZ_sf"/>
</dbReference>
<evidence type="ECO:0000256" key="1">
    <source>
        <dbReference type="ARBA" id="ARBA00022670"/>
    </source>
</evidence>
<accession>A0A645DVZ7</accession>
<dbReference type="PANTHER" id="PTHR43343">
    <property type="entry name" value="PEPTIDASE S12"/>
    <property type="match status" value="1"/>
</dbReference>
<dbReference type="AlphaFoldDB" id="A0A645DVZ7"/>
<dbReference type="Pfam" id="PF13180">
    <property type="entry name" value="PDZ_2"/>
    <property type="match status" value="1"/>
</dbReference>
<dbReference type="SUPFAM" id="SSF50156">
    <property type="entry name" value="PDZ domain-like"/>
    <property type="match status" value="1"/>
</dbReference>
<protein>
    <recommendedName>
        <fullName evidence="3">PDZ domain-containing protein</fullName>
    </recommendedName>
</protein>
<keyword evidence="2" id="KW-0378">Hydrolase</keyword>
<comment type="caution">
    <text evidence="4">The sequence shown here is derived from an EMBL/GenBank/DDBJ whole genome shotgun (WGS) entry which is preliminary data.</text>
</comment>
<name>A0A645DVZ7_9ZZZZ</name>
<dbReference type="InterPro" id="IPR001478">
    <property type="entry name" value="PDZ"/>
</dbReference>
<feature type="domain" description="PDZ" evidence="3">
    <location>
        <begin position="34"/>
        <end position="126"/>
    </location>
</feature>
<evidence type="ECO:0000256" key="2">
    <source>
        <dbReference type="ARBA" id="ARBA00022801"/>
    </source>
</evidence>
<evidence type="ECO:0000313" key="4">
    <source>
        <dbReference type="EMBL" id="MPM93308.1"/>
    </source>
</evidence>